<dbReference type="Gene3D" id="3.40.50.1820">
    <property type="entry name" value="alpha/beta hydrolase"/>
    <property type="match status" value="1"/>
</dbReference>
<dbReference type="InterPro" id="IPR029058">
    <property type="entry name" value="AB_hydrolase_fold"/>
</dbReference>
<feature type="domain" description="Fungal lipase-type" evidence="2">
    <location>
        <begin position="158"/>
        <end position="280"/>
    </location>
</feature>
<dbReference type="GO" id="GO:0006629">
    <property type="term" value="P:lipid metabolic process"/>
    <property type="evidence" value="ECO:0007669"/>
    <property type="project" value="InterPro"/>
</dbReference>
<dbReference type="InterPro" id="IPR002921">
    <property type="entry name" value="Fungal_lipase-type"/>
</dbReference>
<feature type="compositionally biased region" description="Basic residues" evidence="1">
    <location>
        <begin position="495"/>
        <end position="512"/>
    </location>
</feature>
<evidence type="ECO:0000259" key="2">
    <source>
        <dbReference type="Pfam" id="PF01764"/>
    </source>
</evidence>
<dbReference type="AlphaFoldDB" id="A0A6C0B311"/>
<dbReference type="Pfam" id="PF01764">
    <property type="entry name" value="Lipase_3"/>
    <property type="match status" value="1"/>
</dbReference>
<evidence type="ECO:0000313" key="3">
    <source>
        <dbReference type="EMBL" id="QHS85863.1"/>
    </source>
</evidence>
<proteinExistence type="predicted"/>
<dbReference type="PANTHER" id="PTHR45856:SF24">
    <property type="entry name" value="FUNGAL LIPASE-LIKE DOMAIN-CONTAINING PROTEIN"/>
    <property type="match status" value="1"/>
</dbReference>
<dbReference type="EMBL" id="MN739048">
    <property type="protein sequence ID" value="QHS85863.1"/>
    <property type="molecule type" value="Genomic_DNA"/>
</dbReference>
<dbReference type="InterPro" id="IPR051218">
    <property type="entry name" value="Sec_MonoDiacylglyc_Lipase"/>
</dbReference>
<name>A0A6C0B311_9ZZZZ</name>
<dbReference type="SUPFAM" id="SSF53474">
    <property type="entry name" value="alpha/beta-Hydrolases"/>
    <property type="match status" value="1"/>
</dbReference>
<protein>
    <recommendedName>
        <fullName evidence="2">Fungal lipase-type domain-containing protein</fullName>
    </recommendedName>
</protein>
<feature type="region of interest" description="Disordered" evidence="1">
    <location>
        <begin position="492"/>
        <end position="512"/>
    </location>
</feature>
<reference evidence="3" key="1">
    <citation type="journal article" date="2020" name="Nature">
        <title>Giant virus diversity and host interactions through global metagenomics.</title>
        <authorList>
            <person name="Schulz F."/>
            <person name="Roux S."/>
            <person name="Paez-Espino D."/>
            <person name="Jungbluth S."/>
            <person name="Walsh D.A."/>
            <person name="Denef V.J."/>
            <person name="McMahon K.D."/>
            <person name="Konstantinidis K.T."/>
            <person name="Eloe-Fadrosh E.A."/>
            <person name="Kyrpides N.C."/>
            <person name="Woyke T."/>
        </authorList>
    </citation>
    <scope>NUCLEOTIDE SEQUENCE</scope>
    <source>
        <strain evidence="3">GVMAG-M-3300009185-36</strain>
    </source>
</reference>
<organism evidence="3">
    <name type="scientific">viral metagenome</name>
    <dbReference type="NCBI Taxonomy" id="1070528"/>
    <lineage>
        <taxon>unclassified sequences</taxon>
        <taxon>metagenomes</taxon>
        <taxon>organismal metagenomes</taxon>
    </lineage>
</organism>
<evidence type="ECO:0000256" key="1">
    <source>
        <dbReference type="SAM" id="MobiDB-lite"/>
    </source>
</evidence>
<dbReference type="PANTHER" id="PTHR45856">
    <property type="entry name" value="ALPHA/BETA-HYDROLASES SUPERFAMILY PROTEIN"/>
    <property type="match status" value="1"/>
</dbReference>
<accession>A0A6C0B311</accession>
<sequence>MGSSSSKPTLAITSATPEKVESGPDYSIMSLCQKDVKKFEYMLFIGAELSRLAYSDVGIIRESLKALGLSPDILNKVIGHYDFKFLSKRTNVASRISSDFAPPESYELQACPDGIDHPGQPLLIRYISSPTDTTCMVVSPKAIQPNPNTIFTSSDCIVVFKGSSSLRNWEKNLRAVAPGDFADAIAPVFKNGPPGIMTAQSFVVPIVEIFNEITIAMEKVCPGATRIFVFGHSKGGAEAELAGAILSLKFPDKEVHIISYGSPKVIYSSSKEKFDSFFFNSTRKFTLTRVESVGSIVGDNVTDMPPGVMVHPGWGTKTNTLDFLRSQNGISIDNQNKRNAATWPFNEPMDLWDIANKLKLNAEVQKVIGEAPTVANPSQGGANYVRVKGSSWAPNPHMEYFGMFFLGSQRVPGMGNPAKTSNTGTRESREGSNENKIFVANIFSDCTKYQYVPWESKGSVLDGINDAQRVVEQGAKQADLIVGDLRKQFLPTRGSSRRRTPRKRKSRRTTRK</sequence>